<reference evidence="1" key="1">
    <citation type="submission" date="2019-08" db="EMBL/GenBank/DDBJ databases">
        <authorList>
            <person name="Kucharzyk K."/>
            <person name="Murdoch R.W."/>
            <person name="Higgins S."/>
            <person name="Loffler F."/>
        </authorList>
    </citation>
    <scope>NUCLEOTIDE SEQUENCE</scope>
</reference>
<dbReference type="SUPFAM" id="SSF52266">
    <property type="entry name" value="SGNH hydrolase"/>
    <property type="match status" value="1"/>
</dbReference>
<gene>
    <name evidence="1" type="ORF">SDC9_193641</name>
</gene>
<protein>
    <recommendedName>
        <fullName evidence="2">SGNH hydrolase-type esterase domain-containing protein</fullName>
    </recommendedName>
</protein>
<dbReference type="InterPro" id="IPR036514">
    <property type="entry name" value="SGNH_hydro_sf"/>
</dbReference>
<sequence>MNHKKRAIAVGLPLIQLKEFPNEAARKRNNIIKKLAEQHHVPFIDAALLQQQSVSQISFSYSWGNQVAVRILDDIIMLVLPFTKDWFSKIRRLELTVDGVHYNSLSARLIGDAINDAIKSADNEPV</sequence>
<evidence type="ECO:0000313" key="1">
    <source>
        <dbReference type="EMBL" id="MPN46061.1"/>
    </source>
</evidence>
<comment type="caution">
    <text evidence="1">The sequence shown here is derived from an EMBL/GenBank/DDBJ whole genome shotgun (WGS) entry which is preliminary data.</text>
</comment>
<name>A0A645I442_9ZZZZ</name>
<dbReference type="AlphaFoldDB" id="A0A645I442"/>
<dbReference type="Gene3D" id="3.40.50.1110">
    <property type="entry name" value="SGNH hydrolase"/>
    <property type="match status" value="1"/>
</dbReference>
<proteinExistence type="predicted"/>
<organism evidence="1">
    <name type="scientific">bioreactor metagenome</name>
    <dbReference type="NCBI Taxonomy" id="1076179"/>
    <lineage>
        <taxon>unclassified sequences</taxon>
        <taxon>metagenomes</taxon>
        <taxon>ecological metagenomes</taxon>
    </lineage>
</organism>
<accession>A0A645I442</accession>
<evidence type="ECO:0008006" key="2">
    <source>
        <dbReference type="Google" id="ProtNLM"/>
    </source>
</evidence>
<dbReference type="EMBL" id="VSSQ01106398">
    <property type="protein sequence ID" value="MPN46061.1"/>
    <property type="molecule type" value="Genomic_DNA"/>
</dbReference>